<feature type="compositionally biased region" description="Polar residues" evidence="1">
    <location>
        <begin position="118"/>
        <end position="139"/>
    </location>
</feature>
<reference evidence="3" key="1">
    <citation type="submission" date="2021-01" db="EMBL/GenBank/DDBJ databases">
        <authorList>
            <person name="Corre E."/>
            <person name="Pelletier E."/>
            <person name="Niang G."/>
            <person name="Scheremetjew M."/>
            <person name="Finn R."/>
            <person name="Kale V."/>
            <person name="Holt S."/>
            <person name="Cochrane G."/>
            <person name="Meng A."/>
            <person name="Brown T."/>
            <person name="Cohen L."/>
        </authorList>
    </citation>
    <scope>NUCLEOTIDE SEQUENCE</scope>
    <source>
        <strain evidence="3">CCMP325</strain>
    </source>
</reference>
<dbReference type="InterPro" id="IPR011992">
    <property type="entry name" value="EF-hand-dom_pair"/>
</dbReference>
<dbReference type="AlphaFoldDB" id="A0A7S0E2Y9"/>
<gene>
    <name evidence="3" type="ORF">HPHI1048_LOCUS3896</name>
</gene>
<evidence type="ECO:0000256" key="1">
    <source>
        <dbReference type="SAM" id="MobiDB-lite"/>
    </source>
</evidence>
<sequence>MENSEIEESYDDEVFYEEEAQEDSRQARETSPLAWGAEDLQSYILDNYGTWLPSAKAFDADKADMVSARPTHVDKLILDKLPLSSRSQSEPLASSRKDALSLSAATTHRLQSARPKTARSQPPLSAHATSRSSAPSQTARRPLTARHYTQSTAVPSSKPRKPTKPPECGHLLPTCWSPLPGVTEDRDMLGILRRAESMTGMRVPGGKQVLQENPQLLLAYSTHRNSTKPVQHEEPSSESSDSEAETAAPVSKPCESLDSSSNQVRDKSAEKLLGIHLLKADLVCNETKVMYSKQYFQRYPKLAAEGNLEKRVGVVVGWDSNAQTTIVRWEDGKTEYCCTGFSKLYFLKLAEEKEEEVQSEVDTSEKISHLLRLPRWQIADRGSDKGIPRLVKDGLRAQRVRGIEDELQSMRRVRKLLLKENSRSEKSSKFRQRLLSTQQDVLRSLEDQSRMGSWIVMSLNGNDVEIPPSSLTPSMMRAMSRSKVSLLDEIRNMVQRDTVLSNRRLKAQEQGEQLKKKRGRRHPLAGEDAPQDVNQMIKYNPSKFKIPLKSLIRSRLEDFEVIFHSVFQFFDFTRTGAINLIDFERAMTMIGVPGLKTNSHIWMKRGADPKQREIDYDTFKGMTVKLIEAARDGLKICEPATSPAWTARS</sequence>
<dbReference type="EMBL" id="HBEO01005464">
    <property type="protein sequence ID" value="CAD8471957.1"/>
    <property type="molecule type" value="Transcribed_RNA"/>
</dbReference>
<feature type="region of interest" description="Disordered" evidence="1">
    <location>
        <begin position="1"/>
        <end position="33"/>
    </location>
</feature>
<dbReference type="PROSITE" id="PS50222">
    <property type="entry name" value="EF_HAND_2"/>
    <property type="match status" value="1"/>
</dbReference>
<protein>
    <recommendedName>
        <fullName evidence="2">EF-hand domain-containing protein</fullName>
    </recommendedName>
</protein>
<name>A0A7S0E2Y9_9CRYP</name>
<proteinExistence type="predicted"/>
<dbReference type="InterPro" id="IPR002048">
    <property type="entry name" value="EF_hand_dom"/>
</dbReference>
<evidence type="ECO:0000259" key="2">
    <source>
        <dbReference type="PROSITE" id="PS50222"/>
    </source>
</evidence>
<feature type="domain" description="EF-hand" evidence="2">
    <location>
        <begin position="558"/>
        <end position="593"/>
    </location>
</feature>
<dbReference type="SUPFAM" id="SSF47473">
    <property type="entry name" value="EF-hand"/>
    <property type="match status" value="1"/>
</dbReference>
<accession>A0A7S0E2Y9</accession>
<dbReference type="GO" id="GO:0005509">
    <property type="term" value="F:calcium ion binding"/>
    <property type="evidence" value="ECO:0007669"/>
    <property type="project" value="InterPro"/>
</dbReference>
<feature type="compositionally biased region" description="Acidic residues" evidence="1">
    <location>
        <begin position="1"/>
        <end position="21"/>
    </location>
</feature>
<feature type="region of interest" description="Disordered" evidence="1">
    <location>
        <begin position="105"/>
        <end position="180"/>
    </location>
</feature>
<evidence type="ECO:0000313" key="3">
    <source>
        <dbReference type="EMBL" id="CAD8471957.1"/>
    </source>
</evidence>
<feature type="region of interest" description="Disordered" evidence="1">
    <location>
        <begin position="225"/>
        <end position="263"/>
    </location>
</feature>
<feature type="region of interest" description="Disordered" evidence="1">
    <location>
        <begin position="506"/>
        <end position="530"/>
    </location>
</feature>
<organism evidence="3">
    <name type="scientific">Hanusia phi</name>
    <dbReference type="NCBI Taxonomy" id="3032"/>
    <lineage>
        <taxon>Eukaryota</taxon>
        <taxon>Cryptophyceae</taxon>
        <taxon>Pyrenomonadales</taxon>
        <taxon>Geminigeraceae</taxon>
        <taxon>Hanusia</taxon>
    </lineage>
</organism>